<keyword evidence="4" id="KW-0472">Membrane</keyword>
<dbReference type="PANTHER" id="PTHR11001">
    <property type="entry name" value="MITOCHONDRIAL FISSION PROCESS PROTEIN 1"/>
    <property type="match status" value="1"/>
</dbReference>
<dbReference type="Pfam" id="PF10558">
    <property type="entry name" value="MTP18"/>
    <property type="match status" value="1"/>
</dbReference>
<name>A0A8S1CJF3_9INSE</name>
<comment type="caution">
    <text evidence="5">The sequence shown here is derived from an EMBL/GenBank/DDBJ whole genome shotgun (WGS) entry which is preliminary data.</text>
</comment>
<dbReference type="EMBL" id="CADEPI010000063">
    <property type="protein sequence ID" value="CAB3371620.1"/>
    <property type="molecule type" value="Genomic_DNA"/>
</dbReference>
<dbReference type="AlphaFoldDB" id="A0A8S1CJF3"/>
<accession>A0A8S1CJF3</accession>
<dbReference type="PANTHER" id="PTHR11001:SF2">
    <property type="entry name" value="MITOCHONDRIAL FISSION PROCESS PROTEIN 1"/>
    <property type="match status" value="1"/>
</dbReference>
<keyword evidence="4" id="KW-0812">Transmembrane</keyword>
<evidence type="ECO:0000313" key="6">
    <source>
        <dbReference type="Proteomes" id="UP000494165"/>
    </source>
</evidence>
<evidence type="ECO:0000256" key="4">
    <source>
        <dbReference type="SAM" id="Phobius"/>
    </source>
</evidence>
<evidence type="ECO:0000256" key="1">
    <source>
        <dbReference type="ARBA" id="ARBA00009224"/>
    </source>
</evidence>
<dbReference type="Proteomes" id="UP000494165">
    <property type="component" value="Unassembled WGS sequence"/>
</dbReference>
<feature type="transmembrane region" description="Helical" evidence="4">
    <location>
        <begin position="128"/>
        <end position="146"/>
    </location>
</feature>
<evidence type="ECO:0000313" key="5">
    <source>
        <dbReference type="EMBL" id="CAB3371620.1"/>
    </source>
</evidence>
<dbReference type="GO" id="GO:0000266">
    <property type="term" value="P:mitochondrial fission"/>
    <property type="evidence" value="ECO:0007669"/>
    <property type="project" value="TreeGrafter"/>
</dbReference>
<comment type="similarity">
    <text evidence="1">Belongs to the MTFP1 family.</text>
</comment>
<organism evidence="5 6">
    <name type="scientific">Cloeon dipterum</name>
    <dbReference type="NCBI Taxonomy" id="197152"/>
    <lineage>
        <taxon>Eukaryota</taxon>
        <taxon>Metazoa</taxon>
        <taxon>Ecdysozoa</taxon>
        <taxon>Arthropoda</taxon>
        <taxon>Hexapoda</taxon>
        <taxon>Insecta</taxon>
        <taxon>Pterygota</taxon>
        <taxon>Palaeoptera</taxon>
        <taxon>Ephemeroptera</taxon>
        <taxon>Pisciforma</taxon>
        <taxon>Baetidae</taxon>
        <taxon>Cloeon</taxon>
    </lineage>
</organism>
<reference evidence="5 6" key="1">
    <citation type="submission" date="2020-04" db="EMBL/GenBank/DDBJ databases">
        <authorList>
            <person name="Alioto T."/>
            <person name="Alioto T."/>
            <person name="Gomez Garrido J."/>
        </authorList>
    </citation>
    <scope>NUCLEOTIDE SEQUENCE [LARGE SCALE GENOMIC DNA]</scope>
</reference>
<feature type="transmembrane region" description="Helical" evidence="4">
    <location>
        <begin position="90"/>
        <end position="116"/>
    </location>
</feature>
<dbReference type="OrthoDB" id="424969at2759"/>
<sequence length="173" mass="19276">MALEETTAKQAPEKEVDIYRDTPVRFLGYTNEVGEAFRSLVHKSVVHGSYGVASLYVLADTVDKSKKMYKANQDNPECNKKVLIAAGDTLLWQALASVIIPGFTINRVCAGSYFLMKRFKVAPKPARKWMTTAIGLACIPFIIHPIDNLVTVLMDKSVRKLVGLPHEEQSKHD</sequence>
<keyword evidence="4" id="KW-1133">Transmembrane helix</keyword>
<gene>
    <name evidence="5" type="ORF">CLODIP_2_CD01610</name>
</gene>
<proteinExistence type="inferred from homology"/>
<evidence type="ECO:0000256" key="2">
    <source>
        <dbReference type="ARBA" id="ARBA00017835"/>
    </source>
</evidence>
<protein>
    <recommendedName>
        <fullName evidence="2">Mitochondrial fission process protein 1</fullName>
    </recommendedName>
    <alternativeName>
        <fullName evidence="3">Mitochondrial 18 kDa protein</fullName>
    </alternativeName>
</protein>
<dbReference type="InterPro" id="IPR019560">
    <property type="entry name" value="Mitochondrial_18_kDa_protein"/>
</dbReference>
<keyword evidence="6" id="KW-1185">Reference proteome</keyword>
<evidence type="ECO:0000256" key="3">
    <source>
        <dbReference type="ARBA" id="ARBA00029631"/>
    </source>
</evidence>
<dbReference type="GO" id="GO:0005739">
    <property type="term" value="C:mitochondrion"/>
    <property type="evidence" value="ECO:0007669"/>
    <property type="project" value="TreeGrafter"/>
</dbReference>